<dbReference type="EMBL" id="MW030510">
    <property type="protein sequence ID" value="QRX38466.1"/>
    <property type="molecule type" value="Genomic_DNA"/>
</dbReference>
<dbReference type="AlphaFoldDB" id="A0A894T721"/>
<evidence type="ECO:0000313" key="1">
    <source>
        <dbReference type="EMBL" id="QRX38466.1"/>
    </source>
</evidence>
<reference evidence="1" key="1">
    <citation type="journal article" name="Vet. Microbiol.">
        <title>Identification of mcr-1 and a novel chloramphenicol resistance gene catT on an integrative and conjugative element in an Actinobacillus strain of swine origin.</title>
        <authorList>
            <person name="Gao Y."/>
            <person name="Xia L."/>
            <person name="Pan R."/>
            <person name="Xuan H."/>
            <person name="Guo H."/>
            <person name="Song Q."/>
            <person name="Wei J."/>
            <person name="Shao D."/>
            <person name="Liu K."/>
            <person name="Li Z."/>
            <person name="Qiu Y."/>
            <person name="Ma Z."/>
            <person name="Li B."/>
        </authorList>
    </citation>
    <scope>NUCLEOTIDE SEQUENCE</scope>
    <source>
        <strain evidence="1">GY-402</strain>
    </source>
</reference>
<accession>A0A894T721</accession>
<sequence>MPTKTIKPFKTFFFRKKRNKKTRPLPPQQRGDAFVTTLLFIRACAIIILIS</sequence>
<organism evidence="1">
    <name type="scientific">Actinobacillus sp</name>
    <dbReference type="NCBI Taxonomy" id="41114"/>
    <lineage>
        <taxon>Bacteria</taxon>
        <taxon>Pseudomonadati</taxon>
        <taxon>Pseudomonadota</taxon>
        <taxon>Gammaproteobacteria</taxon>
        <taxon>Pasteurellales</taxon>
        <taxon>Pasteurellaceae</taxon>
        <taxon>Actinobacillus</taxon>
    </lineage>
</organism>
<protein>
    <submittedName>
        <fullName evidence="1">Uncharacterized protein</fullName>
    </submittedName>
</protein>
<name>A0A894T721_9PAST</name>
<proteinExistence type="predicted"/>